<dbReference type="SUPFAM" id="SSF52540">
    <property type="entry name" value="P-loop containing nucleoside triphosphate hydrolases"/>
    <property type="match status" value="1"/>
</dbReference>
<organism evidence="10 11">
    <name type="scientific">Orchesella cincta</name>
    <name type="common">Springtail</name>
    <name type="synonym">Podura cincta</name>
    <dbReference type="NCBI Taxonomy" id="48709"/>
    <lineage>
        <taxon>Eukaryota</taxon>
        <taxon>Metazoa</taxon>
        <taxon>Ecdysozoa</taxon>
        <taxon>Arthropoda</taxon>
        <taxon>Hexapoda</taxon>
        <taxon>Collembola</taxon>
        <taxon>Entomobryomorpha</taxon>
        <taxon>Entomobryoidea</taxon>
        <taxon>Orchesellidae</taxon>
        <taxon>Orchesellinae</taxon>
        <taxon>Orchesella</taxon>
    </lineage>
</organism>
<dbReference type="GO" id="GO:0016051">
    <property type="term" value="P:carbohydrate biosynthetic process"/>
    <property type="evidence" value="ECO:0007669"/>
    <property type="project" value="InterPro"/>
</dbReference>
<gene>
    <name evidence="10" type="ORF">Ocin01_09786</name>
</gene>
<keyword evidence="7" id="KW-0472">Membrane</keyword>
<dbReference type="AlphaFoldDB" id="A0A1D2MUX3"/>
<keyword evidence="9" id="KW-0119">Carbohydrate metabolism</keyword>
<dbReference type="Proteomes" id="UP000094527">
    <property type="component" value="Unassembled WGS sequence"/>
</dbReference>
<evidence type="ECO:0000256" key="7">
    <source>
        <dbReference type="ARBA" id="ARBA00023136"/>
    </source>
</evidence>
<evidence type="ECO:0000256" key="6">
    <source>
        <dbReference type="ARBA" id="ARBA00023034"/>
    </source>
</evidence>
<dbReference type="OrthoDB" id="2019940at2759"/>
<keyword evidence="11" id="KW-1185">Reference proteome</keyword>
<comment type="subcellular location">
    <subcellularLocation>
        <location evidence="1 9">Golgi apparatus membrane</location>
        <topology evidence="1 9">Single-pass type II membrane protein</topology>
    </subcellularLocation>
</comment>
<dbReference type="GO" id="GO:0008146">
    <property type="term" value="F:sulfotransferase activity"/>
    <property type="evidence" value="ECO:0007669"/>
    <property type="project" value="InterPro"/>
</dbReference>
<reference evidence="10 11" key="1">
    <citation type="journal article" date="2016" name="Genome Biol. Evol.">
        <title>Gene Family Evolution Reflects Adaptation to Soil Environmental Stressors in the Genome of the Collembolan Orchesella cincta.</title>
        <authorList>
            <person name="Faddeeva-Vakhrusheva A."/>
            <person name="Derks M.F."/>
            <person name="Anvar S.Y."/>
            <person name="Agamennone V."/>
            <person name="Suring W."/>
            <person name="Smit S."/>
            <person name="van Straalen N.M."/>
            <person name="Roelofs D."/>
        </authorList>
    </citation>
    <scope>NUCLEOTIDE SEQUENCE [LARGE SCALE GENOMIC DNA]</scope>
    <source>
        <tissue evidence="10">Mixed pool</tissue>
    </source>
</reference>
<name>A0A1D2MUX3_ORCCI</name>
<accession>A0A1D2MUX3</accession>
<dbReference type="InterPro" id="IPR018011">
    <property type="entry name" value="Carb_sulfotrans_8-10"/>
</dbReference>
<keyword evidence="9" id="KW-0735">Signal-anchor</keyword>
<comment type="caution">
    <text evidence="10">The sequence shown here is derived from an EMBL/GenBank/DDBJ whole genome shotgun (WGS) entry which is preliminary data.</text>
</comment>
<dbReference type="GO" id="GO:0000139">
    <property type="term" value="C:Golgi membrane"/>
    <property type="evidence" value="ECO:0007669"/>
    <property type="project" value="UniProtKB-SubCell"/>
</dbReference>
<evidence type="ECO:0000256" key="9">
    <source>
        <dbReference type="RuleBase" id="RU364020"/>
    </source>
</evidence>
<dbReference type="InterPro" id="IPR027417">
    <property type="entry name" value="P-loop_NTPase"/>
</dbReference>
<evidence type="ECO:0000313" key="10">
    <source>
        <dbReference type="EMBL" id="ODM96899.1"/>
    </source>
</evidence>
<evidence type="ECO:0000313" key="11">
    <source>
        <dbReference type="Proteomes" id="UP000094527"/>
    </source>
</evidence>
<evidence type="ECO:0000256" key="8">
    <source>
        <dbReference type="ARBA" id="ARBA00023180"/>
    </source>
</evidence>
<dbReference type="STRING" id="48709.A0A1D2MUX3"/>
<dbReference type="Gene3D" id="3.40.50.300">
    <property type="entry name" value="P-loop containing nucleotide triphosphate hydrolases"/>
    <property type="match status" value="1"/>
</dbReference>
<dbReference type="EMBL" id="LJIJ01000492">
    <property type="protein sequence ID" value="ODM96899.1"/>
    <property type="molecule type" value="Genomic_DNA"/>
</dbReference>
<evidence type="ECO:0000256" key="4">
    <source>
        <dbReference type="ARBA" id="ARBA00022692"/>
    </source>
</evidence>
<comment type="similarity">
    <text evidence="2 9">Belongs to the sulfotransferase 2 family.</text>
</comment>
<evidence type="ECO:0000256" key="2">
    <source>
        <dbReference type="ARBA" id="ARBA00006339"/>
    </source>
</evidence>
<keyword evidence="4" id="KW-0812">Transmembrane</keyword>
<evidence type="ECO:0000256" key="3">
    <source>
        <dbReference type="ARBA" id="ARBA00022679"/>
    </source>
</evidence>
<protein>
    <recommendedName>
        <fullName evidence="9">Carbohydrate sulfotransferase</fullName>
        <ecNumber evidence="9">2.8.2.-</ecNumber>
    </recommendedName>
</protein>
<dbReference type="InterPro" id="IPR005331">
    <property type="entry name" value="Sulfotransferase"/>
</dbReference>
<keyword evidence="3 9" id="KW-0808">Transferase</keyword>
<dbReference type="OMA" id="CFIPKAG"/>
<keyword evidence="8 9" id="KW-0325">Glycoprotein</keyword>
<keyword evidence="5" id="KW-1133">Transmembrane helix</keyword>
<keyword evidence="6 9" id="KW-0333">Golgi apparatus</keyword>
<evidence type="ECO:0000256" key="5">
    <source>
        <dbReference type="ARBA" id="ARBA00022989"/>
    </source>
</evidence>
<dbReference type="PANTHER" id="PTHR12137">
    <property type="entry name" value="CARBOHYDRATE SULFOTRANSFERASE"/>
    <property type="match status" value="1"/>
</dbReference>
<proteinExistence type="inferred from homology"/>
<sequence length="247" mass="29471">MISLKSKGFSLRPAARRLLGLKRHSPKFCNQLARREAINWNYFYYYKNPTTQNGIIWCKVPKAGSTTLTKMFLRLAGSKNYKNNTRVHKLLRDFYPRIPNKLMLDKMKTTKSFLVVRDPFERILSAYRDKLESYNRDLVYRDGFYHETYGRFMVQQPHSKQTNLSSNGNATASIRKEPTWNEFIAYLLKTPVSRYDEHWMPITKLCSPCNVQFDYIIKMENFEKEIQKPLKDADIKYWQIPHNWKCK</sequence>
<dbReference type="PANTHER" id="PTHR12137:SF54">
    <property type="entry name" value="CARBOHYDRATE SULFOTRANSFERASE"/>
    <property type="match status" value="1"/>
</dbReference>
<evidence type="ECO:0000256" key="1">
    <source>
        <dbReference type="ARBA" id="ARBA00004323"/>
    </source>
</evidence>
<dbReference type="EC" id="2.8.2.-" evidence="9"/>
<dbReference type="Pfam" id="PF03567">
    <property type="entry name" value="Sulfotransfer_2"/>
    <property type="match status" value="1"/>
</dbReference>